<dbReference type="AlphaFoldDB" id="A0A645AP53"/>
<accession>A0A645AP53</accession>
<protein>
    <submittedName>
        <fullName evidence="1">Uncharacterized protein</fullName>
    </submittedName>
</protein>
<organism evidence="1">
    <name type="scientific">bioreactor metagenome</name>
    <dbReference type="NCBI Taxonomy" id="1076179"/>
    <lineage>
        <taxon>unclassified sequences</taxon>
        <taxon>metagenomes</taxon>
        <taxon>ecological metagenomes</taxon>
    </lineage>
</organism>
<proteinExistence type="predicted"/>
<dbReference type="EMBL" id="VSSQ01015076">
    <property type="protein sequence ID" value="MPM55025.1"/>
    <property type="molecule type" value="Genomic_DNA"/>
</dbReference>
<name>A0A645AP53_9ZZZZ</name>
<reference evidence="1" key="1">
    <citation type="submission" date="2019-08" db="EMBL/GenBank/DDBJ databases">
        <authorList>
            <person name="Kucharzyk K."/>
            <person name="Murdoch R.W."/>
            <person name="Higgins S."/>
            <person name="Loffler F."/>
        </authorList>
    </citation>
    <scope>NUCLEOTIDE SEQUENCE</scope>
</reference>
<evidence type="ECO:0000313" key="1">
    <source>
        <dbReference type="EMBL" id="MPM55025.1"/>
    </source>
</evidence>
<gene>
    <name evidence="1" type="ORF">SDC9_101810</name>
</gene>
<sequence>MRDLVGAVFCAVGNNARFIQTVQTGIQILQRRFDRVSCGKMDAALLLFTLDGLL</sequence>
<comment type="caution">
    <text evidence="1">The sequence shown here is derived from an EMBL/GenBank/DDBJ whole genome shotgun (WGS) entry which is preliminary data.</text>
</comment>